<organism evidence="1 2">
    <name type="scientific">Streptomyces kasugaensis</name>
    <dbReference type="NCBI Taxonomy" id="1946"/>
    <lineage>
        <taxon>Bacteria</taxon>
        <taxon>Bacillati</taxon>
        <taxon>Actinomycetota</taxon>
        <taxon>Actinomycetes</taxon>
        <taxon>Kitasatosporales</taxon>
        <taxon>Streptomycetaceae</taxon>
        <taxon>Streptomyces</taxon>
    </lineage>
</organism>
<evidence type="ECO:0000313" key="1">
    <source>
        <dbReference type="EMBL" id="TBO57079.1"/>
    </source>
</evidence>
<reference evidence="1 2" key="1">
    <citation type="submission" date="2019-02" db="EMBL/GenBank/DDBJ databases">
        <title>Draft Genome Sequence of Streptomyces sp. AM-2504, identified by 16S rRNA comparative analysis as a Streptomyces Kasugaensis strain.</title>
        <authorList>
            <person name="Napolioni V."/>
            <person name="Giuliodori A.M."/>
            <person name="Spurio R."/>
            <person name="Fabbretti A."/>
        </authorList>
    </citation>
    <scope>NUCLEOTIDE SEQUENCE [LARGE SCALE GENOMIC DNA]</scope>
    <source>
        <strain evidence="1 2">AM-2504</strain>
    </source>
</reference>
<keyword evidence="2" id="KW-1185">Reference proteome</keyword>
<sequence length="119" mass="13738">MRRYLTPDELAATKESALANKEAIADRYNDGETLESLEKSLRVPWRWLREMLTEPGVTIRGQSEQAHPIRRSTCLQCFKLWKTLDDAVNAADIDTTLRIAEVMYLHANRQHRPPSDSRT</sequence>
<gene>
    <name evidence="1" type="ORF">EYS09_24560</name>
</gene>
<proteinExistence type="predicted"/>
<dbReference type="EMBL" id="SIXH01000261">
    <property type="protein sequence ID" value="TBO57079.1"/>
    <property type="molecule type" value="Genomic_DNA"/>
</dbReference>
<dbReference type="Proteomes" id="UP000292452">
    <property type="component" value="Unassembled WGS sequence"/>
</dbReference>
<comment type="caution">
    <text evidence="1">The sequence shown here is derived from an EMBL/GenBank/DDBJ whole genome shotgun (WGS) entry which is preliminary data.</text>
</comment>
<accession>A0A4Q9HRE1</accession>
<dbReference type="AlphaFoldDB" id="A0A4Q9HRE1"/>
<name>A0A4Q9HRE1_STRKA</name>
<evidence type="ECO:0000313" key="2">
    <source>
        <dbReference type="Proteomes" id="UP000292452"/>
    </source>
</evidence>
<dbReference type="RefSeq" id="WP_131124870.1">
    <property type="nucleotide sequence ID" value="NZ_SIXH01000261.1"/>
</dbReference>
<protein>
    <submittedName>
        <fullName evidence="1">Uncharacterized protein</fullName>
    </submittedName>
</protein>